<dbReference type="InterPro" id="IPR010402">
    <property type="entry name" value="CCT_domain"/>
</dbReference>
<reference evidence="6" key="1">
    <citation type="submission" date="2020-05" db="EMBL/GenBank/DDBJ databases">
        <title>WGS assembly of Panicum virgatum.</title>
        <authorList>
            <person name="Lovell J.T."/>
            <person name="Jenkins J."/>
            <person name="Shu S."/>
            <person name="Juenger T.E."/>
            <person name="Schmutz J."/>
        </authorList>
    </citation>
    <scope>NUCLEOTIDE SEQUENCE</scope>
    <source>
        <strain evidence="6">AP13</strain>
    </source>
</reference>
<name>A0A8T0MNE4_PANVG</name>
<sequence length="484" mass="51471">MHDPPLPLSPMLVLDQESIGSAVAMHALILQDQWAWGAIIVWCLSKKSKKDARSGRNLLSFWTPPAVPREYIPRLDCFSLLDDISSPIAAHILDFCDDGSGGDLFAAVNAASDMFTASSEDASSSSVTTPPAPCSHGDNVSSGATAAFSPMPSLDSTLSALLEEDDPPVPDTELLPIDYQFAAAVAGDEPPQPEQQFGQVPVALPMASAAEQPAALQTQMSSTASELMHLTSSGYSDECFAAAMAGGGYVGLEEALCQQQQPPPQPGALLPAGVMETAAQGCFFGKDAAAQGGFFGTGCTGMGTSMMGMEEIGEYQRMMETASAALAATRSPDADSAAAAQMAFAGNAGEMQMGGGMSPGRLPAAAAATEASSLEDASFKTAKISVEERREKIHRYIKKRNERNFSKKIKYACRKTLADSRPRVRGRFAKNDDYGEPSRALQNHDEYDQIAGMKEEDMLDTDALQAHLSGMNSYMYNHTVESWM</sequence>
<dbReference type="PANTHER" id="PTHR31319:SF110">
    <property type="entry name" value="CCT MOTIF FAMILY PROTEIN"/>
    <property type="match status" value="1"/>
</dbReference>
<dbReference type="EMBL" id="CM029054">
    <property type="protein sequence ID" value="KAG2537652.1"/>
    <property type="molecule type" value="Genomic_DNA"/>
</dbReference>
<evidence type="ECO:0000256" key="1">
    <source>
        <dbReference type="ARBA" id="ARBA00004123"/>
    </source>
</evidence>
<keyword evidence="7" id="KW-1185">Reference proteome</keyword>
<feature type="domain" description="CCT" evidence="5">
    <location>
        <begin position="389"/>
        <end position="431"/>
    </location>
</feature>
<protein>
    <recommendedName>
        <fullName evidence="5">CCT domain-containing protein</fullName>
    </recommendedName>
</protein>
<evidence type="ECO:0000256" key="2">
    <source>
        <dbReference type="ARBA" id="ARBA00023242"/>
    </source>
</evidence>
<organism evidence="6 7">
    <name type="scientific">Panicum virgatum</name>
    <name type="common">Blackwell switchgrass</name>
    <dbReference type="NCBI Taxonomy" id="38727"/>
    <lineage>
        <taxon>Eukaryota</taxon>
        <taxon>Viridiplantae</taxon>
        <taxon>Streptophyta</taxon>
        <taxon>Embryophyta</taxon>
        <taxon>Tracheophyta</taxon>
        <taxon>Spermatophyta</taxon>
        <taxon>Magnoliopsida</taxon>
        <taxon>Liliopsida</taxon>
        <taxon>Poales</taxon>
        <taxon>Poaceae</taxon>
        <taxon>PACMAD clade</taxon>
        <taxon>Panicoideae</taxon>
        <taxon>Panicodae</taxon>
        <taxon>Paniceae</taxon>
        <taxon>Panicinae</taxon>
        <taxon>Panicum</taxon>
        <taxon>Panicum sect. Hiantes</taxon>
    </lineage>
</organism>
<comment type="caution">
    <text evidence="6">The sequence shown here is derived from an EMBL/GenBank/DDBJ whole genome shotgun (WGS) entry which is preliminary data.</text>
</comment>
<feature type="region of interest" description="Disordered" evidence="4">
    <location>
        <begin position="121"/>
        <end position="147"/>
    </location>
</feature>
<gene>
    <name evidence="6" type="ORF">PVAP13_9NG308600</name>
</gene>
<evidence type="ECO:0000256" key="3">
    <source>
        <dbReference type="PROSITE-ProRule" id="PRU00357"/>
    </source>
</evidence>
<dbReference type="Proteomes" id="UP000823388">
    <property type="component" value="Chromosome 9N"/>
</dbReference>
<comment type="subcellular location">
    <subcellularLocation>
        <location evidence="1 3">Nucleus</location>
    </subcellularLocation>
</comment>
<dbReference type="Pfam" id="PF06203">
    <property type="entry name" value="CCT"/>
    <property type="match status" value="1"/>
</dbReference>
<proteinExistence type="predicted"/>
<evidence type="ECO:0000256" key="4">
    <source>
        <dbReference type="SAM" id="MobiDB-lite"/>
    </source>
</evidence>
<dbReference type="GO" id="GO:0005634">
    <property type="term" value="C:nucleus"/>
    <property type="evidence" value="ECO:0007669"/>
    <property type="project" value="UniProtKB-SubCell"/>
</dbReference>
<dbReference type="AlphaFoldDB" id="A0A8T0MNE4"/>
<dbReference type="InterPro" id="IPR045281">
    <property type="entry name" value="CONSTANS-like"/>
</dbReference>
<evidence type="ECO:0000313" key="7">
    <source>
        <dbReference type="Proteomes" id="UP000823388"/>
    </source>
</evidence>
<accession>A0A8T0MNE4</accession>
<dbReference type="GO" id="GO:0003700">
    <property type="term" value="F:DNA-binding transcription factor activity"/>
    <property type="evidence" value="ECO:0007669"/>
    <property type="project" value="TreeGrafter"/>
</dbReference>
<dbReference type="PANTHER" id="PTHR31319">
    <property type="entry name" value="ZINC FINGER PROTEIN CONSTANS-LIKE 4"/>
    <property type="match status" value="1"/>
</dbReference>
<dbReference type="OrthoDB" id="153872at2759"/>
<evidence type="ECO:0000259" key="5">
    <source>
        <dbReference type="PROSITE" id="PS51017"/>
    </source>
</evidence>
<keyword evidence="2 3" id="KW-0539">Nucleus</keyword>
<dbReference type="PROSITE" id="PS51017">
    <property type="entry name" value="CCT"/>
    <property type="match status" value="1"/>
</dbReference>
<evidence type="ECO:0000313" key="6">
    <source>
        <dbReference type="EMBL" id="KAG2537652.1"/>
    </source>
</evidence>
<dbReference type="GO" id="GO:0009909">
    <property type="term" value="P:regulation of flower development"/>
    <property type="evidence" value="ECO:0007669"/>
    <property type="project" value="InterPro"/>
</dbReference>